<evidence type="ECO:0000313" key="5">
    <source>
        <dbReference type="EMBL" id="KAK5854309.1"/>
    </source>
</evidence>
<evidence type="ECO:0000313" key="6">
    <source>
        <dbReference type="Proteomes" id="UP001346869"/>
    </source>
</evidence>
<reference evidence="5 6" key="1">
    <citation type="journal article" date="2023" name="Genes (Basel)">
        <title>Chromosome-Level Genome Assembly and Circadian Gene Repertoire of the Patagonia Blennie Eleginops maclovinus-The Closest Ancestral Proxy of Antarctic Cryonotothenioids.</title>
        <authorList>
            <person name="Cheng C.C."/>
            <person name="Rivera-Colon A.G."/>
            <person name="Minhas B.F."/>
            <person name="Wilson L."/>
            <person name="Rayamajhi N."/>
            <person name="Vargas-Chacoff L."/>
            <person name="Catchen J.M."/>
        </authorList>
    </citation>
    <scope>NUCLEOTIDE SEQUENCE [LARGE SCALE GENOMIC DNA]</scope>
    <source>
        <strain evidence="5">JMC-PN-2008</strain>
    </source>
</reference>
<dbReference type="Pfam" id="PF15739">
    <property type="entry name" value="TSNAXIP1_N"/>
    <property type="match status" value="1"/>
</dbReference>
<feature type="domain" description="Translin-associated factor X-interacting protein 1 N-terminal" evidence="4">
    <location>
        <begin position="37"/>
        <end position="148"/>
    </location>
</feature>
<feature type="region of interest" description="Disordered" evidence="3">
    <location>
        <begin position="1"/>
        <end position="23"/>
    </location>
</feature>
<dbReference type="AlphaFoldDB" id="A0AAN8AFR0"/>
<evidence type="ECO:0000256" key="3">
    <source>
        <dbReference type="SAM" id="MobiDB-lite"/>
    </source>
</evidence>
<gene>
    <name evidence="5" type="ORF">PBY51_015390</name>
</gene>
<evidence type="ECO:0000256" key="1">
    <source>
        <dbReference type="ARBA" id="ARBA00023054"/>
    </source>
</evidence>
<evidence type="ECO:0000256" key="2">
    <source>
        <dbReference type="SAM" id="Coils"/>
    </source>
</evidence>
<dbReference type="EMBL" id="JAUZQC010000019">
    <property type="protein sequence ID" value="KAK5854309.1"/>
    <property type="molecule type" value="Genomic_DNA"/>
</dbReference>
<sequence>MSESQNYSKSSSRTDERSSTPDILVSESDERFFRSLEEFIEREKRYLRCQQQGPDELRYIVYRHVFNKVIGRATTYKRLLLTIKSEYDNVVRALQKREDEFRAARQSMAASMSHPISLMTCQRRAAHLRERIGVIQRETEELQEEMKRQKSSEEQSTWITGLTLADSEDPEALDGHLKLLEAQRASLLQRRVTVSLWRSKPGWILNCRLQRTTETT</sequence>
<accession>A0AAN8AFR0</accession>
<reference evidence="5 6" key="2">
    <citation type="journal article" date="2023" name="Mol. Biol. Evol.">
        <title>Genomics of Secondarily Temperate Adaptation in the Only Non-Antarctic Icefish.</title>
        <authorList>
            <person name="Rivera-Colon A.G."/>
            <person name="Rayamajhi N."/>
            <person name="Minhas B.F."/>
            <person name="Madrigal G."/>
            <person name="Bilyk K.T."/>
            <person name="Yoon V."/>
            <person name="Hune M."/>
            <person name="Gregory S."/>
            <person name="Cheng C.H.C."/>
            <person name="Catchen J.M."/>
        </authorList>
    </citation>
    <scope>NUCLEOTIDE SEQUENCE [LARGE SCALE GENOMIC DNA]</scope>
    <source>
        <strain evidence="5">JMC-PN-2008</strain>
    </source>
</reference>
<dbReference type="Proteomes" id="UP001346869">
    <property type="component" value="Unassembled WGS sequence"/>
</dbReference>
<protein>
    <recommendedName>
        <fullName evidence="4">Translin-associated factor X-interacting protein 1 N-terminal domain-containing protein</fullName>
    </recommendedName>
</protein>
<name>A0AAN8AFR0_ELEMC</name>
<comment type="caution">
    <text evidence="5">The sequence shown here is derived from an EMBL/GenBank/DDBJ whole genome shotgun (WGS) entry which is preliminary data.</text>
</comment>
<feature type="coiled-coil region" evidence="2">
    <location>
        <begin position="125"/>
        <end position="155"/>
    </location>
</feature>
<keyword evidence="1 2" id="KW-0175">Coiled coil</keyword>
<organism evidence="5 6">
    <name type="scientific">Eleginops maclovinus</name>
    <name type="common">Patagonian blennie</name>
    <name type="synonym">Eleginus maclovinus</name>
    <dbReference type="NCBI Taxonomy" id="56733"/>
    <lineage>
        <taxon>Eukaryota</taxon>
        <taxon>Metazoa</taxon>
        <taxon>Chordata</taxon>
        <taxon>Craniata</taxon>
        <taxon>Vertebrata</taxon>
        <taxon>Euteleostomi</taxon>
        <taxon>Actinopterygii</taxon>
        <taxon>Neopterygii</taxon>
        <taxon>Teleostei</taxon>
        <taxon>Neoteleostei</taxon>
        <taxon>Acanthomorphata</taxon>
        <taxon>Eupercaria</taxon>
        <taxon>Perciformes</taxon>
        <taxon>Notothenioidei</taxon>
        <taxon>Eleginopidae</taxon>
        <taxon>Eleginops</taxon>
    </lineage>
</organism>
<proteinExistence type="predicted"/>
<evidence type="ECO:0000259" key="4">
    <source>
        <dbReference type="Pfam" id="PF15739"/>
    </source>
</evidence>
<keyword evidence="6" id="KW-1185">Reference proteome</keyword>
<dbReference type="InterPro" id="IPR032755">
    <property type="entry name" value="TSNAXIP1_N"/>
</dbReference>